<dbReference type="Proteomes" id="UP001165064">
    <property type="component" value="Unassembled WGS sequence"/>
</dbReference>
<accession>A0ACB5TVC0</accession>
<gene>
    <name evidence="1" type="ORF">Amon02_000979600</name>
</gene>
<evidence type="ECO:0000313" key="1">
    <source>
        <dbReference type="EMBL" id="GME95711.1"/>
    </source>
</evidence>
<sequence length="291" mass="31572">MTSIWLLLLFIISTVYCFPSRSSEFIPTITANQGGGMHDSSDRDFHFMISLPLGLPSLPQIPTFSIRSLNPLTNFIPSGILVALEEGEYFVDVTDNDARVRVTDDEFRVVYEGGNEGYSNICVYFFAETLDEIRGGRSRDYDATFEVRIPRASPGAFGDDNSDLVFILRGTAHVVGSGSGRRGSSRYYATALPASRMASAPISASAALSTATPSSTSLPNTATIDNTDTSTATYNRFISAHLSATPTTPIFENPVVDIDLDINDVEVLPLTPSDLLHFEPAFAVVSQLNSF</sequence>
<keyword evidence="2" id="KW-1185">Reference proteome</keyword>
<proteinExistence type="predicted"/>
<protein>
    <submittedName>
        <fullName evidence="1">Unnamed protein product</fullName>
    </submittedName>
</protein>
<name>A0ACB5TVC0_AMBMO</name>
<organism evidence="1 2">
    <name type="scientific">Ambrosiozyma monospora</name>
    <name type="common">Yeast</name>
    <name type="synonym">Endomycopsis monosporus</name>
    <dbReference type="NCBI Taxonomy" id="43982"/>
    <lineage>
        <taxon>Eukaryota</taxon>
        <taxon>Fungi</taxon>
        <taxon>Dikarya</taxon>
        <taxon>Ascomycota</taxon>
        <taxon>Saccharomycotina</taxon>
        <taxon>Pichiomycetes</taxon>
        <taxon>Pichiales</taxon>
        <taxon>Pichiaceae</taxon>
        <taxon>Ambrosiozyma</taxon>
    </lineage>
</organism>
<reference evidence="1" key="1">
    <citation type="submission" date="2023-04" db="EMBL/GenBank/DDBJ databases">
        <title>Ambrosiozyma monospora NBRC 10751.</title>
        <authorList>
            <person name="Ichikawa N."/>
            <person name="Sato H."/>
            <person name="Tonouchi N."/>
        </authorList>
    </citation>
    <scope>NUCLEOTIDE SEQUENCE</scope>
    <source>
        <strain evidence="1">NBRC 10751</strain>
    </source>
</reference>
<evidence type="ECO:0000313" key="2">
    <source>
        <dbReference type="Proteomes" id="UP001165064"/>
    </source>
</evidence>
<comment type="caution">
    <text evidence="1">The sequence shown here is derived from an EMBL/GenBank/DDBJ whole genome shotgun (WGS) entry which is preliminary data.</text>
</comment>
<dbReference type="EMBL" id="BSXS01009516">
    <property type="protein sequence ID" value="GME95711.1"/>
    <property type="molecule type" value="Genomic_DNA"/>
</dbReference>